<dbReference type="InterPro" id="IPR040982">
    <property type="entry name" value="DNA_pol3_finger"/>
</dbReference>
<dbReference type="Gene3D" id="1.10.10.1600">
    <property type="entry name" value="Bacterial DNA polymerase III alpha subunit, thumb domain"/>
    <property type="match status" value="1"/>
</dbReference>
<dbReference type="Pfam" id="PF14579">
    <property type="entry name" value="HHH_6"/>
    <property type="match status" value="1"/>
</dbReference>
<dbReference type="InterPro" id="IPR011708">
    <property type="entry name" value="DNA_pol3_alpha_NTPase_dom"/>
</dbReference>
<dbReference type="GO" id="GO:0003887">
    <property type="term" value="F:DNA-directed DNA polymerase activity"/>
    <property type="evidence" value="ECO:0007669"/>
    <property type="project" value="UniProtKB-KW"/>
</dbReference>
<sequence>MQHSRFVHLHLHTQYSLLDGAIRPKELLALARDYKMPAVAMTDHGNIFGAVEFYENAMKSGVKPIIGCEVYVAPGDMTDKTPPQRRGEGRAHHLVLLVKNIKGYNNLCKLLSGAYIDGFYYKPRVDKAFLAAHNEGLIALSACLQGEVARNLLMGQEESAERVAREFAGIFDNRRFFLELQDNGLPEQDKVNAAMIELAGRTGLPMVATNDCHYLRKADARFQDILLCIQTAKTVNDTNRMKFNTDQLYFKSPEEMVEAFKHVPEAIENTIEIAERCNLELTLGVDHLPDFPLPEGQTVDTLLDEKAREGLKARLASIGIEMTEEGGTPVRPEKTNEVVNKPDENDHSEWAYLDRLQKELKVIKRMGFSGYFLIVSDFIEYARSRDIPVGPGRGSAAGSLVAYTLGITNIDPIRYNLLFERFLNPDRISLPDIDIDFCYEGRDEVIRYVGEKYGAENVTQIITFGQMKAKAVIRDVGRALDMPYSDVDRIAKLVPNTLNITLKDALKEEPKLEDLKKNDVRVAELLEAALALEGLPRHASTHAAGVVISNKPLVEYLPLYMGQKDNIVTTQFPMRDVERIGLVKFDFLGIKTLTLIDKAVKTVKANRGVELDMDNIDLSDEGTYKLIGAGLTGGVFQLESSGMKELLIKLKPRTFEDMMAAVALYRPGPLQSGMVDDYIKRKHGKTPIVYDRPELESILENTYGVMVYQEQVMEISRVLAGFTPGEADMLRKAMGKKDPTVMVDQRNRFLEGAQAKKIPKKTAEKIFELMAKFAGYGFNKSHSAAYAMIAFQTAFLKAHYPVEFMASLLSNNMGDAEKVMRYITECRSMEIEVKPPDMNESQKDFSVSGDTIRFGLAAIKNVGVAAIEQMIIAREEGPFKTVIDFLERIDSRRVNKKVVESLIKCGAFDSLENNRAYLLATIESSLELAQSRSRDRAMGQTSIFDVLPEGAEAATTQMQMPGSADIAELTEHELLTFEKETLGFYITSHPLDSCKRDLQIYSTASTEGLGAVRSGSEASVGGIVSQLRETVTKKGARMAFLQLEDLLGSVEVVVFSDLYKKCRELLESDMPLLVTGKVERDPGGAQGEAGDQDTVDQSKIIATEIILLDEARRLRPKKTHIYAQAGELTKENLAKLKRLLGGSNGNSEVFLRIFFPDDRVVVIDLPGELNIDPTSELCDKIKELMPATTMRFL</sequence>
<proteinExistence type="predicted"/>
<gene>
    <name evidence="10" type="ORF">MNBD_DELTA01-597</name>
</gene>
<dbReference type="Gene3D" id="2.40.50.140">
    <property type="entry name" value="Nucleic acid-binding proteins"/>
    <property type="match status" value="1"/>
</dbReference>
<evidence type="ECO:0000256" key="3">
    <source>
        <dbReference type="ARBA" id="ARBA00019114"/>
    </source>
</evidence>
<dbReference type="InterPro" id="IPR004805">
    <property type="entry name" value="DnaE2/DnaE/PolC"/>
</dbReference>
<organism evidence="10">
    <name type="scientific">hydrothermal vent metagenome</name>
    <dbReference type="NCBI Taxonomy" id="652676"/>
    <lineage>
        <taxon>unclassified sequences</taxon>
        <taxon>metagenomes</taxon>
        <taxon>ecological metagenomes</taxon>
    </lineage>
</organism>
<evidence type="ECO:0000313" key="10">
    <source>
        <dbReference type="EMBL" id="VAV83722.1"/>
    </source>
</evidence>
<dbReference type="Gene3D" id="3.20.20.140">
    <property type="entry name" value="Metal-dependent hydrolases"/>
    <property type="match status" value="1"/>
</dbReference>
<dbReference type="Pfam" id="PF17657">
    <property type="entry name" value="DNA_pol3_finger"/>
    <property type="match status" value="1"/>
</dbReference>
<dbReference type="InterPro" id="IPR004365">
    <property type="entry name" value="NA-bd_OB_tRNA"/>
</dbReference>
<keyword evidence="7" id="KW-0239">DNA-directed DNA polymerase</keyword>
<dbReference type="InterPro" id="IPR004013">
    <property type="entry name" value="PHP_dom"/>
</dbReference>
<evidence type="ECO:0000256" key="7">
    <source>
        <dbReference type="ARBA" id="ARBA00022932"/>
    </source>
</evidence>
<evidence type="ECO:0000256" key="1">
    <source>
        <dbReference type="ARBA" id="ARBA00004496"/>
    </source>
</evidence>
<dbReference type="GO" id="GO:0005737">
    <property type="term" value="C:cytoplasm"/>
    <property type="evidence" value="ECO:0007669"/>
    <property type="project" value="UniProtKB-SubCell"/>
</dbReference>
<dbReference type="Pfam" id="PF01336">
    <property type="entry name" value="tRNA_anti-codon"/>
    <property type="match status" value="1"/>
</dbReference>
<keyword evidence="6" id="KW-0235">DNA replication</keyword>
<comment type="catalytic activity">
    <reaction evidence="8">
        <text>DNA(n) + a 2'-deoxyribonucleoside 5'-triphosphate = DNA(n+1) + diphosphate</text>
        <dbReference type="Rhea" id="RHEA:22508"/>
        <dbReference type="Rhea" id="RHEA-COMP:17339"/>
        <dbReference type="Rhea" id="RHEA-COMP:17340"/>
        <dbReference type="ChEBI" id="CHEBI:33019"/>
        <dbReference type="ChEBI" id="CHEBI:61560"/>
        <dbReference type="ChEBI" id="CHEBI:173112"/>
        <dbReference type="EC" id="2.7.7.7"/>
    </reaction>
</comment>
<dbReference type="GO" id="GO:0006260">
    <property type="term" value="P:DNA replication"/>
    <property type="evidence" value="ECO:0007669"/>
    <property type="project" value="UniProtKB-KW"/>
</dbReference>
<dbReference type="SMART" id="SM00481">
    <property type="entry name" value="POLIIIAc"/>
    <property type="match status" value="1"/>
</dbReference>
<evidence type="ECO:0000256" key="6">
    <source>
        <dbReference type="ARBA" id="ARBA00022705"/>
    </source>
</evidence>
<protein>
    <recommendedName>
        <fullName evidence="3">DNA polymerase III subunit alpha</fullName>
        <ecNumber evidence="2">2.7.7.7</ecNumber>
    </recommendedName>
</protein>
<dbReference type="InterPro" id="IPR016195">
    <property type="entry name" value="Pol/histidinol_Pase-like"/>
</dbReference>
<dbReference type="InterPro" id="IPR041931">
    <property type="entry name" value="DNA_pol3_alpha_thumb_dom"/>
</dbReference>
<evidence type="ECO:0000256" key="4">
    <source>
        <dbReference type="ARBA" id="ARBA00022679"/>
    </source>
</evidence>
<keyword evidence="4 10" id="KW-0808">Transferase</keyword>
<dbReference type="PANTHER" id="PTHR32294">
    <property type="entry name" value="DNA POLYMERASE III SUBUNIT ALPHA"/>
    <property type="match status" value="1"/>
</dbReference>
<feature type="domain" description="Polymerase/histidinol phosphatase N-terminal" evidence="9">
    <location>
        <begin position="7"/>
        <end position="74"/>
    </location>
</feature>
<dbReference type="GO" id="GO:0008408">
    <property type="term" value="F:3'-5' exonuclease activity"/>
    <property type="evidence" value="ECO:0007669"/>
    <property type="project" value="InterPro"/>
</dbReference>
<dbReference type="GO" id="GO:0003676">
    <property type="term" value="F:nucleic acid binding"/>
    <property type="evidence" value="ECO:0007669"/>
    <property type="project" value="InterPro"/>
</dbReference>
<evidence type="ECO:0000256" key="5">
    <source>
        <dbReference type="ARBA" id="ARBA00022695"/>
    </source>
</evidence>
<evidence type="ECO:0000259" key="9">
    <source>
        <dbReference type="SMART" id="SM00481"/>
    </source>
</evidence>
<evidence type="ECO:0000256" key="8">
    <source>
        <dbReference type="ARBA" id="ARBA00049244"/>
    </source>
</evidence>
<comment type="subcellular location">
    <subcellularLocation>
        <location evidence="1">Cytoplasm</location>
    </subcellularLocation>
</comment>
<dbReference type="Gene3D" id="1.10.150.870">
    <property type="match status" value="1"/>
</dbReference>
<accession>A0A3B0QU11</accession>
<evidence type="ECO:0000256" key="2">
    <source>
        <dbReference type="ARBA" id="ARBA00012417"/>
    </source>
</evidence>
<dbReference type="InterPro" id="IPR012340">
    <property type="entry name" value="NA-bd_OB-fold"/>
</dbReference>
<name>A0A3B0QU11_9ZZZZ</name>
<dbReference type="Pfam" id="PF07733">
    <property type="entry name" value="DNA_pol3_alpha"/>
    <property type="match status" value="1"/>
</dbReference>
<dbReference type="Pfam" id="PF02811">
    <property type="entry name" value="PHP"/>
    <property type="match status" value="1"/>
</dbReference>
<dbReference type="CDD" id="cd12113">
    <property type="entry name" value="PHP_PolIIIA_DnaE3"/>
    <property type="match status" value="1"/>
</dbReference>
<dbReference type="AlphaFoldDB" id="A0A3B0QU11"/>
<dbReference type="InterPro" id="IPR029460">
    <property type="entry name" value="DNAPol_HHH"/>
</dbReference>
<dbReference type="EMBL" id="UOEA01000049">
    <property type="protein sequence ID" value="VAV83722.1"/>
    <property type="molecule type" value="Genomic_DNA"/>
</dbReference>
<reference evidence="10" key="1">
    <citation type="submission" date="2018-06" db="EMBL/GenBank/DDBJ databases">
        <authorList>
            <person name="Zhirakovskaya E."/>
        </authorList>
    </citation>
    <scope>NUCLEOTIDE SEQUENCE</scope>
</reference>
<dbReference type="InterPro" id="IPR003141">
    <property type="entry name" value="Pol/His_phosphatase_N"/>
</dbReference>
<dbReference type="PANTHER" id="PTHR32294:SF0">
    <property type="entry name" value="DNA POLYMERASE III SUBUNIT ALPHA"/>
    <property type="match status" value="1"/>
</dbReference>
<dbReference type="NCBIfam" id="NF004226">
    <property type="entry name" value="PRK05673.1"/>
    <property type="match status" value="1"/>
</dbReference>
<dbReference type="CDD" id="cd04485">
    <property type="entry name" value="DnaE_OBF"/>
    <property type="match status" value="1"/>
</dbReference>
<dbReference type="EC" id="2.7.7.7" evidence="2"/>
<dbReference type="NCBIfam" id="NF005298">
    <property type="entry name" value="PRK06826.1"/>
    <property type="match status" value="1"/>
</dbReference>
<keyword evidence="5 10" id="KW-0548">Nucleotidyltransferase</keyword>
<dbReference type="SUPFAM" id="SSF89550">
    <property type="entry name" value="PHP domain-like"/>
    <property type="match status" value="1"/>
</dbReference>
<dbReference type="NCBIfam" id="TIGR00594">
    <property type="entry name" value="polc"/>
    <property type="match status" value="1"/>
</dbReference>